<proteinExistence type="predicted"/>
<keyword evidence="3" id="KW-1185">Reference proteome</keyword>
<name>A0AAQ3XDZ4_PASNO</name>
<evidence type="ECO:0000313" key="2">
    <source>
        <dbReference type="EMBL" id="WVZ92802.1"/>
    </source>
</evidence>
<dbReference type="EMBL" id="CP144753">
    <property type="protein sequence ID" value="WVZ92802.1"/>
    <property type="molecule type" value="Genomic_DNA"/>
</dbReference>
<protein>
    <submittedName>
        <fullName evidence="2">Uncharacterized protein</fullName>
    </submittedName>
</protein>
<dbReference type="Proteomes" id="UP001341281">
    <property type="component" value="Chromosome 09"/>
</dbReference>
<accession>A0AAQ3XDZ4</accession>
<feature type="compositionally biased region" description="Polar residues" evidence="1">
    <location>
        <begin position="95"/>
        <end position="104"/>
    </location>
</feature>
<sequence>MWLRLAAALADLSSVVPVRVPLMDLWVTGSIPILANLFLRYSPVAKKSMKLDDGLLFLQAELAPLYVRPQATLSNSHVHAPQCRQAASDPPPASTDLSSGQSSRSMVIAPLKQYGVLSF</sequence>
<feature type="region of interest" description="Disordered" evidence="1">
    <location>
        <begin position="77"/>
        <end position="104"/>
    </location>
</feature>
<organism evidence="2 3">
    <name type="scientific">Paspalum notatum var. saurae</name>
    <dbReference type="NCBI Taxonomy" id="547442"/>
    <lineage>
        <taxon>Eukaryota</taxon>
        <taxon>Viridiplantae</taxon>
        <taxon>Streptophyta</taxon>
        <taxon>Embryophyta</taxon>
        <taxon>Tracheophyta</taxon>
        <taxon>Spermatophyta</taxon>
        <taxon>Magnoliopsida</taxon>
        <taxon>Liliopsida</taxon>
        <taxon>Poales</taxon>
        <taxon>Poaceae</taxon>
        <taxon>PACMAD clade</taxon>
        <taxon>Panicoideae</taxon>
        <taxon>Andropogonodae</taxon>
        <taxon>Paspaleae</taxon>
        <taxon>Paspalinae</taxon>
        <taxon>Paspalum</taxon>
    </lineage>
</organism>
<gene>
    <name evidence="2" type="ORF">U9M48_038840</name>
</gene>
<evidence type="ECO:0000256" key="1">
    <source>
        <dbReference type="SAM" id="MobiDB-lite"/>
    </source>
</evidence>
<dbReference type="AlphaFoldDB" id="A0AAQ3XDZ4"/>
<evidence type="ECO:0000313" key="3">
    <source>
        <dbReference type="Proteomes" id="UP001341281"/>
    </source>
</evidence>
<reference evidence="2 3" key="1">
    <citation type="submission" date="2024-02" db="EMBL/GenBank/DDBJ databases">
        <title>High-quality chromosome-scale genome assembly of Pensacola bahiagrass (Paspalum notatum Flugge var. saurae).</title>
        <authorList>
            <person name="Vega J.M."/>
            <person name="Podio M."/>
            <person name="Orjuela J."/>
            <person name="Siena L.A."/>
            <person name="Pessino S.C."/>
            <person name="Combes M.C."/>
            <person name="Mariac C."/>
            <person name="Albertini E."/>
            <person name="Pupilli F."/>
            <person name="Ortiz J.P.A."/>
            <person name="Leblanc O."/>
        </authorList>
    </citation>
    <scope>NUCLEOTIDE SEQUENCE [LARGE SCALE GENOMIC DNA]</scope>
    <source>
        <strain evidence="2">R1</strain>
        <tissue evidence="2">Leaf</tissue>
    </source>
</reference>